<dbReference type="Proteomes" id="UP000814128">
    <property type="component" value="Unassembled WGS sequence"/>
</dbReference>
<evidence type="ECO:0000313" key="1">
    <source>
        <dbReference type="EMBL" id="KAI0033522.1"/>
    </source>
</evidence>
<name>A0ACB8QPB6_9AGAM</name>
<reference evidence="1" key="2">
    <citation type="journal article" date="2022" name="New Phytol.">
        <title>Evolutionary transition to the ectomycorrhizal habit in the genomes of a hyperdiverse lineage of mushroom-forming fungi.</title>
        <authorList>
            <person name="Looney B."/>
            <person name="Miyauchi S."/>
            <person name="Morin E."/>
            <person name="Drula E."/>
            <person name="Courty P.E."/>
            <person name="Kohler A."/>
            <person name="Kuo A."/>
            <person name="LaButti K."/>
            <person name="Pangilinan J."/>
            <person name="Lipzen A."/>
            <person name="Riley R."/>
            <person name="Andreopoulos W."/>
            <person name="He G."/>
            <person name="Johnson J."/>
            <person name="Nolan M."/>
            <person name="Tritt A."/>
            <person name="Barry K.W."/>
            <person name="Grigoriev I.V."/>
            <person name="Nagy L.G."/>
            <person name="Hibbett D."/>
            <person name="Henrissat B."/>
            <person name="Matheny P.B."/>
            <person name="Labbe J."/>
            <person name="Martin F.M."/>
        </authorList>
    </citation>
    <scope>NUCLEOTIDE SEQUENCE</scope>
    <source>
        <strain evidence="1">EC-137</strain>
    </source>
</reference>
<dbReference type="EMBL" id="MU273518">
    <property type="protein sequence ID" value="KAI0033522.1"/>
    <property type="molecule type" value="Genomic_DNA"/>
</dbReference>
<sequence length="529" mass="60415">MVVKRADADQPHIIIIYEKCDGVGGVWRDNTYPGCGSDVGAHWYSLSSELNPDWTSYYATQPEIRAYWQSIWERHDLASRTAFDTEVVAAEWDDTAQVYHVTLEDVKSSTRRTEDANVFWWAAGGFHAPFYPEDVPGVKEFRGEVWHSARWRHDVDLRGKRVGVIGNGCSGAQFVPKISEDPSVRVTNFVRSPQWLVPRNQFKYWSTTKWIFRHVPFVMRAYRAMIFAISEFYYFVGFSGENTVAQRKGMDEMSNYIRSTAPPEYVDQLIPKYPPGCKRVIIDPQYLESLGRPNVSLNWTAINGVVEEGLELKTGEVVPLDVIIFATGFSLLPARMKIIGREGKSLLEFFDSVGGPSAYLGLSVPTFPNFYMCLGPNTAGGHASVIFNEEVQIDHALQLIKPVVRRTARSFEVRTDVFTRYNEWIQRRLSRSVWSHCQSYYRMRSADGRNVAIFPGPVTLFWWLARKVKFEDYKAVGAERFEKRRRGKRVRTVTGTLLALLLVAAGLSRLGWELPSLVRYALRLGLKST</sequence>
<gene>
    <name evidence="1" type="ORF">K488DRAFT_84881</name>
</gene>
<evidence type="ECO:0000313" key="2">
    <source>
        <dbReference type="Proteomes" id="UP000814128"/>
    </source>
</evidence>
<keyword evidence="2" id="KW-1185">Reference proteome</keyword>
<reference evidence="1" key="1">
    <citation type="submission" date="2021-02" db="EMBL/GenBank/DDBJ databases">
        <authorList>
            <consortium name="DOE Joint Genome Institute"/>
            <person name="Ahrendt S."/>
            <person name="Looney B.P."/>
            <person name="Miyauchi S."/>
            <person name="Morin E."/>
            <person name="Drula E."/>
            <person name="Courty P.E."/>
            <person name="Chicoki N."/>
            <person name="Fauchery L."/>
            <person name="Kohler A."/>
            <person name="Kuo A."/>
            <person name="Labutti K."/>
            <person name="Pangilinan J."/>
            <person name="Lipzen A."/>
            <person name="Riley R."/>
            <person name="Andreopoulos W."/>
            <person name="He G."/>
            <person name="Johnson J."/>
            <person name="Barry K.W."/>
            <person name="Grigoriev I.V."/>
            <person name="Nagy L."/>
            <person name="Hibbett D."/>
            <person name="Henrissat B."/>
            <person name="Matheny P.B."/>
            <person name="Labbe J."/>
            <person name="Martin F."/>
        </authorList>
    </citation>
    <scope>NUCLEOTIDE SEQUENCE</scope>
    <source>
        <strain evidence="1">EC-137</strain>
    </source>
</reference>
<comment type="caution">
    <text evidence="1">The sequence shown here is derived from an EMBL/GenBank/DDBJ whole genome shotgun (WGS) entry which is preliminary data.</text>
</comment>
<protein>
    <submittedName>
        <fullName evidence="1">FAD/NAD(P)-binding domain-containing protein</fullName>
    </submittedName>
</protein>
<accession>A0ACB8QPB6</accession>
<proteinExistence type="predicted"/>
<organism evidence="1 2">
    <name type="scientific">Vararia minispora EC-137</name>
    <dbReference type="NCBI Taxonomy" id="1314806"/>
    <lineage>
        <taxon>Eukaryota</taxon>
        <taxon>Fungi</taxon>
        <taxon>Dikarya</taxon>
        <taxon>Basidiomycota</taxon>
        <taxon>Agaricomycotina</taxon>
        <taxon>Agaricomycetes</taxon>
        <taxon>Russulales</taxon>
        <taxon>Lachnocladiaceae</taxon>
        <taxon>Vararia</taxon>
    </lineage>
</organism>